<dbReference type="InParanoid" id="A0A409VXY7"/>
<feature type="compositionally biased region" description="Low complexity" evidence="1">
    <location>
        <begin position="484"/>
        <end position="502"/>
    </location>
</feature>
<feature type="compositionally biased region" description="Gly residues" evidence="1">
    <location>
        <begin position="578"/>
        <end position="588"/>
    </location>
</feature>
<feature type="compositionally biased region" description="Basic and acidic residues" evidence="1">
    <location>
        <begin position="600"/>
        <end position="627"/>
    </location>
</feature>
<dbReference type="AlphaFoldDB" id="A0A409VXY7"/>
<dbReference type="OrthoDB" id="3268823at2759"/>
<proteinExistence type="predicted"/>
<feature type="compositionally biased region" description="Polar residues" evidence="1">
    <location>
        <begin position="1"/>
        <end position="14"/>
    </location>
</feature>
<comment type="caution">
    <text evidence="2">The sequence shown here is derived from an EMBL/GenBank/DDBJ whole genome shotgun (WGS) entry which is preliminary data.</text>
</comment>
<feature type="region of interest" description="Disordered" evidence="1">
    <location>
        <begin position="153"/>
        <end position="464"/>
    </location>
</feature>
<feature type="compositionally biased region" description="Low complexity" evidence="1">
    <location>
        <begin position="299"/>
        <end position="312"/>
    </location>
</feature>
<feature type="compositionally biased region" description="Low complexity" evidence="1">
    <location>
        <begin position="57"/>
        <end position="78"/>
    </location>
</feature>
<feature type="region of interest" description="Disordered" evidence="1">
    <location>
        <begin position="484"/>
        <end position="638"/>
    </location>
</feature>
<organism evidence="2 3">
    <name type="scientific">Gymnopilus dilepis</name>
    <dbReference type="NCBI Taxonomy" id="231916"/>
    <lineage>
        <taxon>Eukaryota</taxon>
        <taxon>Fungi</taxon>
        <taxon>Dikarya</taxon>
        <taxon>Basidiomycota</taxon>
        <taxon>Agaricomycotina</taxon>
        <taxon>Agaricomycetes</taxon>
        <taxon>Agaricomycetidae</taxon>
        <taxon>Agaricales</taxon>
        <taxon>Agaricineae</taxon>
        <taxon>Hymenogastraceae</taxon>
        <taxon>Gymnopilus</taxon>
    </lineage>
</organism>
<feature type="compositionally biased region" description="Basic and acidic residues" evidence="1">
    <location>
        <begin position="361"/>
        <end position="374"/>
    </location>
</feature>
<feature type="compositionally biased region" description="Basic and acidic residues" evidence="1">
    <location>
        <begin position="315"/>
        <end position="330"/>
    </location>
</feature>
<feature type="compositionally biased region" description="Polar residues" evidence="1">
    <location>
        <begin position="377"/>
        <end position="386"/>
    </location>
</feature>
<protein>
    <recommendedName>
        <fullName evidence="4">CsbD-like domain-containing protein</fullName>
    </recommendedName>
</protein>
<feature type="compositionally biased region" description="Polar residues" evidence="1">
    <location>
        <begin position="166"/>
        <end position="182"/>
    </location>
</feature>
<reference evidence="2 3" key="1">
    <citation type="journal article" date="2018" name="Evol. Lett.">
        <title>Horizontal gene cluster transfer increased hallucinogenic mushroom diversity.</title>
        <authorList>
            <person name="Reynolds H.T."/>
            <person name="Vijayakumar V."/>
            <person name="Gluck-Thaler E."/>
            <person name="Korotkin H.B."/>
            <person name="Matheny P.B."/>
            <person name="Slot J.C."/>
        </authorList>
    </citation>
    <scope>NUCLEOTIDE SEQUENCE [LARGE SCALE GENOMIC DNA]</scope>
    <source>
        <strain evidence="2 3">SRW20</strain>
    </source>
</reference>
<keyword evidence="3" id="KW-1185">Reference proteome</keyword>
<name>A0A409VXY7_9AGAR</name>
<feature type="compositionally biased region" description="Low complexity" evidence="1">
    <location>
        <begin position="528"/>
        <end position="545"/>
    </location>
</feature>
<evidence type="ECO:0008006" key="4">
    <source>
        <dbReference type="Google" id="ProtNLM"/>
    </source>
</evidence>
<feature type="compositionally biased region" description="Polar residues" evidence="1">
    <location>
        <begin position="101"/>
        <end position="111"/>
    </location>
</feature>
<gene>
    <name evidence="2" type="ORF">CVT26_010836</name>
</gene>
<feature type="compositionally biased region" description="Polar residues" evidence="1">
    <location>
        <begin position="221"/>
        <end position="232"/>
    </location>
</feature>
<evidence type="ECO:0000313" key="3">
    <source>
        <dbReference type="Proteomes" id="UP000284706"/>
    </source>
</evidence>
<sequence length="638" mass="64565">MADHTVLTTPNTEALNRPLVSPGDKGEPAHEWASSTLQALSPAASKAHLADSDEPQAQTSHADPTTTTTSTAFTNADAPSTATTPGVSIPGAFPREEELLETSSKTGSSSIGEEAQYVKDVAASALETAKEYVLSTTEQVGSRVGELLHENVAPYLPPSLHPPHDTNANANAKSTTSPSIDTAPNPDDVTLEGVPTPPSPEVPSQQSKSETMREGMGSGNPGSPLSAPSSSHTGKDGAASVGGASADASIRSLAGSKAVGGDRKSVDTNTNTVNESDSYSFTAAPSVVDHPELKAENVSQSPPSSSSNPGTSADEQDRPDLPHHTNETRHIPPVSDSNSRSGSGAPMPNVNARDYPVGTVDARHVGFTHKDKDNSLGVGSSISNVATPGHGDADRDAAKGAAPFMPPGVPHPSNSKEQDLLRGTGTTSTSHSDDTDRNKGKTTPAPTPHDDALSRAGTHPVTASSGISAADLGLAQAGVAPAMAGGAGMASAAAAVSSPSASEGSRPPVPPKDYEGQNNEEFARGESAKATVTGTGAGTGTAKPTTDVEHKTDVPSQPAAGRAPQSQSQSQSSSKSGSGSGNGAGNGGNATATGKTKSGFMDKLKGEMKVLTGKLEHKQEKVEEGRKMMGKGPVGSRN</sequence>
<feature type="compositionally biased region" description="Polar residues" evidence="1">
    <location>
        <begin position="267"/>
        <end position="283"/>
    </location>
</feature>
<feature type="compositionally biased region" description="Low complexity" evidence="1">
    <location>
        <begin position="589"/>
        <end position="599"/>
    </location>
</feature>
<accession>A0A409VXY7</accession>
<dbReference type="EMBL" id="NHYE01005514">
    <property type="protein sequence ID" value="PPQ71142.1"/>
    <property type="molecule type" value="Genomic_DNA"/>
</dbReference>
<evidence type="ECO:0000256" key="1">
    <source>
        <dbReference type="SAM" id="MobiDB-lite"/>
    </source>
</evidence>
<feature type="compositionally biased region" description="Low complexity" evidence="1">
    <location>
        <begin position="555"/>
        <end position="577"/>
    </location>
</feature>
<feature type="region of interest" description="Disordered" evidence="1">
    <location>
        <begin position="1"/>
        <end position="114"/>
    </location>
</feature>
<feature type="compositionally biased region" description="Low complexity" evidence="1">
    <location>
        <begin position="236"/>
        <end position="249"/>
    </location>
</feature>
<evidence type="ECO:0000313" key="2">
    <source>
        <dbReference type="EMBL" id="PPQ71142.1"/>
    </source>
</evidence>
<dbReference type="Proteomes" id="UP000284706">
    <property type="component" value="Unassembled WGS sequence"/>
</dbReference>